<feature type="compositionally biased region" description="Acidic residues" evidence="1">
    <location>
        <begin position="44"/>
        <end position="53"/>
    </location>
</feature>
<dbReference type="AlphaFoldDB" id="A0AAV4DRD1"/>
<feature type="compositionally biased region" description="Polar residues" evidence="1">
    <location>
        <begin position="19"/>
        <end position="28"/>
    </location>
</feature>
<dbReference type="EMBL" id="BLXT01008205">
    <property type="protein sequence ID" value="GFO46744.1"/>
    <property type="molecule type" value="Genomic_DNA"/>
</dbReference>
<evidence type="ECO:0000313" key="3">
    <source>
        <dbReference type="Proteomes" id="UP000735302"/>
    </source>
</evidence>
<comment type="caution">
    <text evidence="2">The sequence shown here is derived from an EMBL/GenBank/DDBJ whole genome shotgun (WGS) entry which is preliminary data.</text>
</comment>
<dbReference type="Proteomes" id="UP000735302">
    <property type="component" value="Unassembled WGS sequence"/>
</dbReference>
<organism evidence="2 3">
    <name type="scientific">Plakobranchus ocellatus</name>
    <dbReference type="NCBI Taxonomy" id="259542"/>
    <lineage>
        <taxon>Eukaryota</taxon>
        <taxon>Metazoa</taxon>
        <taxon>Spiralia</taxon>
        <taxon>Lophotrochozoa</taxon>
        <taxon>Mollusca</taxon>
        <taxon>Gastropoda</taxon>
        <taxon>Heterobranchia</taxon>
        <taxon>Euthyneura</taxon>
        <taxon>Panpulmonata</taxon>
        <taxon>Sacoglossa</taxon>
        <taxon>Placobranchoidea</taxon>
        <taxon>Plakobranchidae</taxon>
        <taxon>Plakobranchus</taxon>
    </lineage>
</organism>
<keyword evidence="3" id="KW-1185">Reference proteome</keyword>
<reference evidence="2 3" key="1">
    <citation type="journal article" date="2021" name="Elife">
        <title>Chloroplast acquisition without the gene transfer in kleptoplastic sea slugs, Plakobranchus ocellatus.</title>
        <authorList>
            <person name="Maeda T."/>
            <person name="Takahashi S."/>
            <person name="Yoshida T."/>
            <person name="Shimamura S."/>
            <person name="Takaki Y."/>
            <person name="Nagai Y."/>
            <person name="Toyoda A."/>
            <person name="Suzuki Y."/>
            <person name="Arimoto A."/>
            <person name="Ishii H."/>
            <person name="Satoh N."/>
            <person name="Nishiyama T."/>
            <person name="Hasebe M."/>
            <person name="Maruyama T."/>
            <person name="Minagawa J."/>
            <person name="Obokata J."/>
            <person name="Shigenobu S."/>
        </authorList>
    </citation>
    <scope>NUCLEOTIDE SEQUENCE [LARGE SCALE GENOMIC DNA]</scope>
</reference>
<evidence type="ECO:0000256" key="1">
    <source>
        <dbReference type="SAM" id="MobiDB-lite"/>
    </source>
</evidence>
<feature type="region of interest" description="Disordered" evidence="1">
    <location>
        <begin position="1"/>
        <end position="75"/>
    </location>
</feature>
<sequence>MHGFHLEMSKNLKAGVQGSADSVGSKNSPGCDDDEKDEDKVKEEEEEEEEDKVEEMVKGAEADKCKGSNDDDGSLADDVVALHMAMMVT</sequence>
<gene>
    <name evidence="2" type="ORF">PoB_007324900</name>
</gene>
<proteinExistence type="predicted"/>
<protein>
    <submittedName>
        <fullName evidence="2">Uncharacterized protein</fullName>
    </submittedName>
</protein>
<feature type="compositionally biased region" description="Basic and acidic residues" evidence="1">
    <location>
        <begin position="54"/>
        <end position="69"/>
    </location>
</feature>
<name>A0AAV4DRD1_9GAST</name>
<evidence type="ECO:0000313" key="2">
    <source>
        <dbReference type="EMBL" id="GFO46744.1"/>
    </source>
</evidence>
<accession>A0AAV4DRD1</accession>
<feature type="compositionally biased region" description="Basic and acidic residues" evidence="1">
    <location>
        <begin position="1"/>
        <end position="10"/>
    </location>
</feature>